<sequence length="135" mass="15364">MASRSLMENSQVSSKLHEEKLMKEISELRELRTAIMVEKCLSKNEVITCPKPMRRQMWLCVEEVDMKASAELSDIIFSKASPPVYSVSPPVRASNPLIQDARFREQRISPSPIRIEGFCTAVDRAQRRQSILTVA</sequence>
<dbReference type="RefSeq" id="XP_010277226.1">
    <property type="nucleotide sequence ID" value="XM_010278924.2"/>
</dbReference>
<proteinExistence type="predicted"/>
<protein>
    <submittedName>
        <fullName evidence="2 3">Uncharacterized protein LOC104611729 isoform X1</fullName>
    </submittedName>
</protein>
<dbReference type="OrthoDB" id="1917254at2759"/>
<evidence type="ECO:0000313" key="2">
    <source>
        <dbReference type="RefSeq" id="XP_010277225.1"/>
    </source>
</evidence>
<evidence type="ECO:0000313" key="3">
    <source>
        <dbReference type="RefSeq" id="XP_010277226.1"/>
    </source>
</evidence>
<dbReference type="RefSeq" id="XP_010277225.1">
    <property type="nucleotide sequence ID" value="XM_010278923.2"/>
</dbReference>
<evidence type="ECO:0000313" key="1">
    <source>
        <dbReference type="Proteomes" id="UP000189703"/>
    </source>
</evidence>
<gene>
    <name evidence="2 3" type="primary">LOC104611729</name>
</gene>
<dbReference type="PANTHER" id="PTHR33384:SF40">
    <property type="match status" value="1"/>
</dbReference>
<organism evidence="1 2">
    <name type="scientific">Nelumbo nucifera</name>
    <name type="common">Sacred lotus</name>
    <dbReference type="NCBI Taxonomy" id="4432"/>
    <lineage>
        <taxon>Eukaryota</taxon>
        <taxon>Viridiplantae</taxon>
        <taxon>Streptophyta</taxon>
        <taxon>Embryophyta</taxon>
        <taxon>Tracheophyta</taxon>
        <taxon>Spermatophyta</taxon>
        <taxon>Magnoliopsida</taxon>
        <taxon>Proteales</taxon>
        <taxon>Nelumbonaceae</taxon>
        <taxon>Nelumbo</taxon>
    </lineage>
</organism>
<dbReference type="GeneID" id="104611729"/>
<dbReference type="KEGG" id="nnu:104611729"/>
<dbReference type="Proteomes" id="UP000189703">
    <property type="component" value="Unplaced"/>
</dbReference>
<accession>A0A1U8B827</accession>
<dbReference type="AlphaFoldDB" id="A0A1U8B827"/>
<dbReference type="PANTHER" id="PTHR33384">
    <property type="entry name" value="EXPRESSED PROTEIN"/>
    <property type="match status" value="1"/>
</dbReference>
<dbReference type="OMA" id="KASPPYY"/>
<dbReference type="eggNOG" id="ENOG502SR23">
    <property type="taxonomic scope" value="Eukaryota"/>
</dbReference>
<name>A0A1U8B827_NELNU</name>
<reference evidence="2 3" key="1">
    <citation type="submission" date="2025-04" db="UniProtKB">
        <authorList>
            <consortium name="RefSeq"/>
        </authorList>
    </citation>
    <scope>IDENTIFICATION</scope>
</reference>
<keyword evidence="1" id="KW-1185">Reference proteome</keyword>